<sequence length="105" mass="11594">DLLIVVGDPKSNNSNRLAQVSKDIAHTNSYRIADLSQLDLRWLKDVETVAVTAGASTPTPIVKEVINFLKDYDPMNSETHVTASNVPVEKILPKIKKAKPVKIME</sequence>
<evidence type="ECO:0000256" key="5">
    <source>
        <dbReference type="ARBA" id="ARBA00023014"/>
    </source>
</evidence>
<dbReference type="InterPro" id="IPR003451">
    <property type="entry name" value="LytB/IspH"/>
</dbReference>
<reference evidence="6 7" key="1">
    <citation type="journal article" date="2018" name="Vet. Microbiol.">
        <title>Clonal diversity and geographic distribution of methicillin-resistant Staphylococcus pseudintermedius from Australian animals: Discovery of novel sequence types.</title>
        <authorList>
            <person name="Worthing K.A."/>
            <person name="Abraham S."/>
            <person name="Coombs G.W."/>
            <person name="Pang S."/>
            <person name="Saputra S."/>
            <person name="Jordan D."/>
            <person name="Trott D.J."/>
            <person name="Norris J.M."/>
        </authorList>
    </citation>
    <scope>NUCLEOTIDE SEQUENCE [LARGE SCALE GENOMIC DNA]</scope>
    <source>
        <strain evidence="6 7">ST71 3</strain>
    </source>
</reference>
<dbReference type="Gene3D" id="3.40.1010.20">
    <property type="entry name" value="4-hydroxy-3-methylbut-2-enyl diphosphate reductase, catalytic domain"/>
    <property type="match status" value="1"/>
</dbReference>
<dbReference type="PANTHER" id="PTHR30426">
    <property type="entry name" value="4-HYDROXY-3-METHYLBUT-2-ENYL DIPHOSPHATE REDUCTASE"/>
    <property type="match status" value="1"/>
</dbReference>
<evidence type="ECO:0000313" key="7">
    <source>
        <dbReference type="Proteomes" id="UP000246351"/>
    </source>
</evidence>
<protein>
    <submittedName>
        <fullName evidence="6">4-hydroxy-3-methylbut-2-enyl diphosphate reductase</fullName>
    </submittedName>
</protein>
<dbReference type="GO" id="GO:0050992">
    <property type="term" value="P:dimethylallyl diphosphate biosynthetic process"/>
    <property type="evidence" value="ECO:0007669"/>
    <property type="project" value="InterPro"/>
</dbReference>
<dbReference type="Pfam" id="PF02401">
    <property type="entry name" value="LYTB"/>
    <property type="match status" value="1"/>
</dbReference>
<dbReference type="GO" id="GO:0019288">
    <property type="term" value="P:isopentenyl diphosphate biosynthetic process, methylerythritol 4-phosphate pathway"/>
    <property type="evidence" value="ECO:0007669"/>
    <property type="project" value="InterPro"/>
</dbReference>
<evidence type="ECO:0000256" key="1">
    <source>
        <dbReference type="ARBA" id="ARBA00001966"/>
    </source>
</evidence>
<proteinExistence type="predicted"/>
<evidence type="ECO:0000256" key="4">
    <source>
        <dbReference type="ARBA" id="ARBA00023004"/>
    </source>
</evidence>
<keyword evidence="3" id="KW-0479">Metal-binding</keyword>
<dbReference type="PANTHER" id="PTHR30426:SF0">
    <property type="entry name" value="4-HYDROXY-3-METHYLBUT-2-ENYL DIPHOSPHATE REDUCTASE"/>
    <property type="match status" value="1"/>
</dbReference>
<gene>
    <name evidence="6" type="ORF">DD924_01425</name>
</gene>
<dbReference type="GO" id="GO:0051539">
    <property type="term" value="F:4 iron, 4 sulfur cluster binding"/>
    <property type="evidence" value="ECO:0007669"/>
    <property type="project" value="UniProtKB-KW"/>
</dbReference>
<keyword evidence="2" id="KW-0004">4Fe-4S</keyword>
<evidence type="ECO:0000313" key="6">
    <source>
        <dbReference type="EMBL" id="PWZ99669.1"/>
    </source>
</evidence>
<evidence type="ECO:0000256" key="2">
    <source>
        <dbReference type="ARBA" id="ARBA00022485"/>
    </source>
</evidence>
<dbReference type="EMBL" id="QEIV01000096">
    <property type="protein sequence ID" value="PWZ99669.1"/>
    <property type="molecule type" value="Genomic_DNA"/>
</dbReference>
<dbReference type="AlphaFoldDB" id="A0A317ZE34"/>
<feature type="non-terminal residue" evidence="6">
    <location>
        <position position="1"/>
    </location>
</feature>
<dbReference type="GO" id="GO:0051745">
    <property type="term" value="F:4-hydroxy-3-methylbut-2-enyl diphosphate reductase activity"/>
    <property type="evidence" value="ECO:0007669"/>
    <property type="project" value="InterPro"/>
</dbReference>
<accession>A0A317ZE34</accession>
<dbReference type="GO" id="GO:0046872">
    <property type="term" value="F:metal ion binding"/>
    <property type="evidence" value="ECO:0007669"/>
    <property type="project" value="UniProtKB-KW"/>
</dbReference>
<comment type="caution">
    <text evidence="6">The sequence shown here is derived from an EMBL/GenBank/DDBJ whole genome shotgun (WGS) entry which is preliminary data.</text>
</comment>
<name>A0A317ZE34_STAPS</name>
<comment type="cofactor">
    <cofactor evidence="1">
        <name>[4Fe-4S] cluster</name>
        <dbReference type="ChEBI" id="CHEBI:49883"/>
    </cofactor>
</comment>
<organism evidence="6 7">
    <name type="scientific">Staphylococcus pseudintermedius</name>
    <dbReference type="NCBI Taxonomy" id="283734"/>
    <lineage>
        <taxon>Bacteria</taxon>
        <taxon>Bacillati</taxon>
        <taxon>Bacillota</taxon>
        <taxon>Bacilli</taxon>
        <taxon>Bacillales</taxon>
        <taxon>Staphylococcaceae</taxon>
        <taxon>Staphylococcus</taxon>
        <taxon>Staphylococcus intermedius group</taxon>
    </lineage>
</organism>
<evidence type="ECO:0000256" key="3">
    <source>
        <dbReference type="ARBA" id="ARBA00022723"/>
    </source>
</evidence>
<dbReference type="Proteomes" id="UP000246351">
    <property type="component" value="Unassembled WGS sequence"/>
</dbReference>
<keyword evidence="4" id="KW-0408">Iron</keyword>
<keyword evidence="5" id="KW-0411">Iron-sulfur</keyword>